<reference evidence="2" key="1">
    <citation type="journal article" date="2019" name="Int. J. Syst. Evol. Microbiol.">
        <title>The Global Catalogue of Microorganisms (GCM) 10K type strain sequencing project: providing services to taxonomists for standard genome sequencing and annotation.</title>
        <authorList>
            <consortium name="The Broad Institute Genomics Platform"/>
            <consortium name="The Broad Institute Genome Sequencing Center for Infectious Disease"/>
            <person name="Wu L."/>
            <person name="Ma J."/>
        </authorList>
    </citation>
    <scope>NUCLEOTIDE SEQUENCE [LARGE SCALE GENOMIC DNA]</scope>
    <source>
        <strain evidence="2">JCM 19173</strain>
    </source>
</reference>
<dbReference type="EMBL" id="BMPE01000021">
    <property type="protein sequence ID" value="GGL15496.1"/>
    <property type="molecule type" value="Genomic_DNA"/>
</dbReference>
<evidence type="ECO:0000313" key="2">
    <source>
        <dbReference type="Proteomes" id="UP000604341"/>
    </source>
</evidence>
<dbReference type="Proteomes" id="UP000604341">
    <property type="component" value="Unassembled WGS sequence"/>
</dbReference>
<comment type="caution">
    <text evidence="1">The sequence shown here is derived from an EMBL/GenBank/DDBJ whole genome shotgun (WGS) entry which is preliminary data.</text>
</comment>
<protein>
    <recommendedName>
        <fullName evidence="3">HNH endonuclease</fullName>
    </recommendedName>
</protein>
<gene>
    <name evidence="1" type="ORF">GCM10010844_37940</name>
</gene>
<name>A0ABQ2FPZ9_9DEIO</name>
<evidence type="ECO:0000313" key="1">
    <source>
        <dbReference type="EMBL" id="GGL15496.1"/>
    </source>
</evidence>
<dbReference type="RefSeq" id="WP_189070554.1">
    <property type="nucleotide sequence ID" value="NZ_BMPE01000021.1"/>
</dbReference>
<sequence length="102" mass="11488">MPIREENRKLYPTNWRDISLEVRGRAGNRCEGSPAYPDCRAANGEPHPVTGSRVVLTVAHLDHDPRNSDRSNLRAWCQRCHLTYDAPRKAQNRAARAQAGAL</sequence>
<organism evidence="1 2">
    <name type="scientific">Deinococcus radiotolerans</name>
    <dbReference type="NCBI Taxonomy" id="1309407"/>
    <lineage>
        <taxon>Bacteria</taxon>
        <taxon>Thermotogati</taxon>
        <taxon>Deinococcota</taxon>
        <taxon>Deinococci</taxon>
        <taxon>Deinococcales</taxon>
        <taxon>Deinococcaceae</taxon>
        <taxon>Deinococcus</taxon>
    </lineage>
</organism>
<accession>A0ABQ2FPZ9</accession>
<proteinExistence type="predicted"/>
<keyword evidence="2" id="KW-1185">Reference proteome</keyword>
<evidence type="ECO:0008006" key="3">
    <source>
        <dbReference type="Google" id="ProtNLM"/>
    </source>
</evidence>